<evidence type="ECO:0000256" key="1">
    <source>
        <dbReference type="SAM" id="Phobius"/>
    </source>
</evidence>
<reference evidence="2" key="1">
    <citation type="submission" date="2022-08" db="UniProtKB">
        <authorList>
            <consortium name="EnsemblMetazoa"/>
        </authorList>
    </citation>
    <scope>IDENTIFICATION</scope>
</reference>
<keyword evidence="1" id="KW-0812">Transmembrane</keyword>
<name>A0A8W7P8C2_ANOCL</name>
<accession>A0A8W7P8C2</accession>
<feature type="transmembrane region" description="Helical" evidence="1">
    <location>
        <begin position="54"/>
        <end position="75"/>
    </location>
</feature>
<feature type="transmembrane region" description="Helical" evidence="1">
    <location>
        <begin position="6"/>
        <end position="24"/>
    </location>
</feature>
<dbReference type="EnsemblMetazoa" id="ACOM027624-RA">
    <property type="protein sequence ID" value="ACOM027624-PA.1"/>
    <property type="gene ID" value="ACOM027624"/>
</dbReference>
<keyword evidence="1" id="KW-1133">Transmembrane helix</keyword>
<organism evidence="2">
    <name type="scientific">Anopheles coluzzii</name>
    <name type="common">African malaria mosquito</name>
    <dbReference type="NCBI Taxonomy" id="1518534"/>
    <lineage>
        <taxon>Eukaryota</taxon>
        <taxon>Metazoa</taxon>
        <taxon>Ecdysozoa</taxon>
        <taxon>Arthropoda</taxon>
        <taxon>Hexapoda</taxon>
        <taxon>Insecta</taxon>
        <taxon>Pterygota</taxon>
        <taxon>Neoptera</taxon>
        <taxon>Endopterygota</taxon>
        <taxon>Diptera</taxon>
        <taxon>Nematocera</taxon>
        <taxon>Culicoidea</taxon>
        <taxon>Culicidae</taxon>
        <taxon>Anophelinae</taxon>
        <taxon>Anopheles</taxon>
    </lineage>
</organism>
<sequence length="111" mass="11556">MELFMLSGVGGITGMVAVVVVSPFKTFASTTMPVAVDTSWGVKWRSWCARWREIYTDVFVLLSAGFPFSCLAAAGGGTIGAATGCCFAACLPFSCLPLVAAAACRSSPSWT</sequence>
<feature type="transmembrane region" description="Helical" evidence="1">
    <location>
        <begin position="81"/>
        <end position="104"/>
    </location>
</feature>
<evidence type="ECO:0000313" key="2">
    <source>
        <dbReference type="EnsemblMetazoa" id="ACOM027624-PA.1"/>
    </source>
</evidence>
<dbReference type="Proteomes" id="UP000075882">
    <property type="component" value="Unassembled WGS sequence"/>
</dbReference>
<protein>
    <submittedName>
        <fullName evidence="2">Uncharacterized protein</fullName>
    </submittedName>
</protein>
<keyword evidence="1" id="KW-0472">Membrane</keyword>
<proteinExistence type="predicted"/>
<dbReference type="AlphaFoldDB" id="A0A8W7P8C2"/>